<keyword evidence="1" id="KW-0812">Transmembrane</keyword>
<proteinExistence type="predicted"/>
<gene>
    <name evidence="2" type="ORF">O0S08_17345</name>
</gene>
<dbReference type="Proteomes" id="UP001164459">
    <property type="component" value="Chromosome"/>
</dbReference>
<feature type="transmembrane region" description="Helical" evidence="1">
    <location>
        <begin position="63"/>
        <end position="82"/>
    </location>
</feature>
<feature type="transmembrane region" description="Helical" evidence="1">
    <location>
        <begin position="122"/>
        <end position="145"/>
    </location>
</feature>
<keyword evidence="3" id="KW-1185">Reference proteome</keyword>
<keyword evidence="1" id="KW-1133">Transmembrane helix</keyword>
<sequence>MPPSSAPDLALELSVSAVRRLLVVLALLFSLAGLLAELVRHLAGLDHPALTLLSLSWEGNLPSWYASVLPLGCAGLLAWIAAGEATDRFYWIVLALGFLAISIDETIALHERLTGQFDVGGVLYFDWVIPAGLLVLVLGLAFLGFLRRLSPGTARRFVLAGAVYVGGAVLLELPLGWWTERHGDDDLGYALIDWCEETLEFVGLTLFASALLARLEGRQLRLTPPAGAPTR</sequence>
<dbReference type="EMBL" id="CP114040">
    <property type="protein sequence ID" value="WAS97909.1"/>
    <property type="molecule type" value="Genomic_DNA"/>
</dbReference>
<reference evidence="2" key="1">
    <citation type="submission" date="2022-11" db="EMBL/GenBank/DDBJ databases">
        <title>Minimal conservation of predation-associated metabolite biosynthetic gene clusters underscores biosynthetic potential of Myxococcota including descriptions for ten novel species: Archangium lansinium sp. nov., Myxococcus landrumus sp. nov., Nannocystis bai.</title>
        <authorList>
            <person name="Ahearne A."/>
            <person name="Stevens C."/>
            <person name="Dowd S."/>
        </authorList>
    </citation>
    <scope>NUCLEOTIDE SEQUENCE</scope>
    <source>
        <strain evidence="2">Fl3</strain>
    </source>
</reference>
<name>A0ABY7HFY2_9BACT</name>
<feature type="transmembrane region" description="Helical" evidence="1">
    <location>
        <begin position="89"/>
        <end position="110"/>
    </location>
</feature>
<organism evidence="2 3">
    <name type="scientific">Nannocystis punicea</name>
    <dbReference type="NCBI Taxonomy" id="2995304"/>
    <lineage>
        <taxon>Bacteria</taxon>
        <taxon>Pseudomonadati</taxon>
        <taxon>Myxococcota</taxon>
        <taxon>Polyangia</taxon>
        <taxon>Nannocystales</taxon>
        <taxon>Nannocystaceae</taxon>
        <taxon>Nannocystis</taxon>
    </lineage>
</organism>
<feature type="transmembrane region" description="Helical" evidence="1">
    <location>
        <begin position="157"/>
        <end position="178"/>
    </location>
</feature>
<keyword evidence="1" id="KW-0472">Membrane</keyword>
<feature type="transmembrane region" description="Helical" evidence="1">
    <location>
        <begin position="21"/>
        <end position="43"/>
    </location>
</feature>
<evidence type="ECO:0000313" key="3">
    <source>
        <dbReference type="Proteomes" id="UP001164459"/>
    </source>
</evidence>
<dbReference type="RefSeq" id="WP_269040275.1">
    <property type="nucleotide sequence ID" value="NZ_CP114040.1"/>
</dbReference>
<accession>A0ABY7HFY2</accession>
<protein>
    <submittedName>
        <fullName evidence="2">Uncharacterized protein</fullName>
    </submittedName>
</protein>
<evidence type="ECO:0000313" key="2">
    <source>
        <dbReference type="EMBL" id="WAS97909.1"/>
    </source>
</evidence>
<evidence type="ECO:0000256" key="1">
    <source>
        <dbReference type="SAM" id="Phobius"/>
    </source>
</evidence>